<keyword evidence="1" id="KW-0812">Transmembrane</keyword>
<feature type="transmembrane region" description="Helical" evidence="1">
    <location>
        <begin position="12"/>
        <end position="35"/>
    </location>
</feature>
<evidence type="ECO:0000313" key="3">
    <source>
        <dbReference type="EMBL" id="KJE88880.1"/>
    </source>
</evidence>
<gene>
    <name evidence="3" type="ORF">CAOG_000453</name>
</gene>
<dbReference type="InterPro" id="IPR052942">
    <property type="entry name" value="LPS_cholinephosphotransferase"/>
</dbReference>
<evidence type="ECO:0000256" key="1">
    <source>
        <dbReference type="SAM" id="Phobius"/>
    </source>
</evidence>
<sequence>MARLLTRSRVVTTLAVLLVLCCYFYNWILAIYWMMVNDCTTPKFYQDSVYKIVGEVARLYEEHDIPYFLDQGTLLGAARNQGMLPHDSDVDINILHKDLKRAYDLFQSHPWLISQMQYNDGCYVLRVYDRSLGVDTLSPHIDSFHYFELEDQKKMRFVHGGDFLVEDFFPPVKVPFGPHSLYAPRHFHQILVTRFGANYMVNKKVRLQDCKESITMTLFGRPV</sequence>
<feature type="domain" description="LicD/FKTN/FKRP nucleotidyltransferase" evidence="2">
    <location>
        <begin position="61"/>
        <end position="116"/>
    </location>
</feature>
<dbReference type="PhylomeDB" id="A0A0D2WH54"/>
<dbReference type="InParanoid" id="A0A0D2WH54"/>
<dbReference type="Proteomes" id="UP000008743">
    <property type="component" value="Unassembled WGS sequence"/>
</dbReference>
<accession>A0A0D2WH54</accession>
<keyword evidence="1" id="KW-1133">Transmembrane helix</keyword>
<dbReference type="EMBL" id="KE346360">
    <property type="protein sequence ID" value="KJE88880.1"/>
    <property type="molecule type" value="Genomic_DNA"/>
</dbReference>
<dbReference type="RefSeq" id="XP_004365324.1">
    <property type="nucleotide sequence ID" value="XM_004365267.2"/>
</dbReference>
<proteinExistence type="predicted"/>
<reference evidence="4" key="1">
    <citation type="submission" date="2011-02" db="EMBL/GenBank/DDBJ databases">
        <title>The Genome Sequence of Capsaspora owczarzaki ATCC 30864.</title>
        <authorList>
            <person name="Russ C."/>
            <person name="Cuomo C."/>
            <person name="Burger G."/>
            <person name="Gray M.W."/>
            <person name="Holland P.W.H."/>
            <person name="King N."/>
            <person name="Lang F.B.F."/>
            <person name="Roger A.J."/>
            <person name="Ruiz-Trillo I."/>
            <person name="Young S.K."/>
            <person name="Zeng Q."/>
            <person name="Gargeya S."/>
            <person name="Alvarado L."/>
            <person name="Berlin A."/>
            <person name="Chapman S.B."/>
            <person name="Chen Z."/>
            <person name="Freedman E."/>
            <person name="Gellesch M."/>
            <person name="Goldberg J."/>
            <person name="Griggs A."/>
            <person name="Gujja S."/>
            <person name="Heilman E."/>
            <person name="Heiman D."/>
            <person name="Howarth C."/>
            <person name="Mehta T."/>
            <person name="Neiman D."/>
            <person name="Pearson M."/>
            <person name="Roberts A."/>
            <person name="Saif S."/>
            <person name="Shea T."/>
            <person name="Shenoy N."/>
            <person name="Sisk P."/>
            <person name="Stolte C."/>
            <person name="Sykes S."/>
            <person name="White J."/>
            <person name="Yandava C."/>
            <person name="Haas B."/>
            <person name="Nusbaum C."/>
            <person name="Birren B."/>
        </authorList>
    </citation>
    <scope>NUCLEOTIDE SEQUENCE</scope>
    <source>
        <strain evidence="4">ATCC 30864</strain>
    </source>
</reference>
<dbReference type="OrthoDB" id="444255at2759"/>
<dbReference type="PANTHER" id="PTHR43404">
    <property type="entry name" value="LIPOPOLYSACCHARIDE CHOLINEPHOSPHOTRANSFERASE LICD"/>
    <property type="match status" value="1"/>
</dbReference>
<dbReference type="InterPro" id="IPR007074">
    <property type="entry name" value="LicD/FKTN/FKRP_NTP_transf"/>
</dbReference>
<name>A0A0D2WH54_CAPO3</name>
<dbReference type="Pfam" id="PF04991">
    <property type="entry name" value="LicD"/>
    <property type="match status" value="1"/>
</dbReference>
<protein>
    <recommendedName>
        <fullName evidence="2">LicD/FKTN/FKRP nucleotidyltransferase domain-containing protein</fullName>
    </recommendedName>
</protein>
<evidence type="ECO:0000313" key="4">
    <source>
        <dbReference type="Proteomes" id="UP000008743"/>
    </source>
</evidence>
<dbReference type="AlphaFoldDB" id="A0A0D2WH54"/>
<organism evidence="3 4">
    <name type="scientific">Capsaspora owczarzaki (strain ATCC 30864)</name>
    <dbReference type="NCBI Taxonomy" id="595528"/>
    <lineage>
        <taxon>Eukaryota</taxon>
        <taxon>Filasterea</taxon>
        <taxon>Capsaspora</taxon>
    </lineage>
</organism>
<dbReference type="PANTHER" id="PTHR43404:SF1">
    <property type="entry name" value="MNN4P"/>
    <property type="match status" value="1"/>
</dbReference>
<evidence type="ECO:0000259" key="2">
    <source>
        <dbReference type="Pfam" id="PF04991"/>
    </source>
</evidence>
<keyword evidence="1" id="KW-0472">Membrane</keyword>
<keyword evidence="4" id="KW-1185">Reference proteome</keyword>
<dbReference type="GO" id="GO:0009100">
    <property type="term" value="P:glycoprotein metabolic process"/>
    <property type="evidence" value="ECO:0007669"/>
    <property type="project" value="UniProtKB-ARBA"/>
</dbReference>